<sequence>MDLKGKTVGFAVTGSHCTYAEVFPEIERFVQAGVRVIPIFSNSVLAVATRFGEAGEWATRIEEVTGEAAIVTLPDAEPLGPSKLLDALIIAPCTGSTLSRLANAQNDSAVLMAAKATMRNDRPIIIGISTNDGLGLNAVNVARLLSTKNMFFVPFGQDDPFKKMNSLVAKMDLIMPTVEMALEKRQYQPMLIERYQYAH</sequence>
<gene>
    <name evidence="2" type="primary">dpaB</name>
    <name evidence="2" type="ORF">MM817_01921</name>
</gene>
<accession>A0A9X2ABZ3</accession>
<reference evidence="2" key="1">
    <citation type="submission" date="2022-03" db="EMBL/GenBank/DDBJ databases">
        <title>Draft Genome Sequence of Firmicute Strain S0AB, a Heterotrophic Iron/Sulfur-Oxidizing Extreme Acidophile.</title>
        <authorList>
            <person name="Vergara E."/>
            <person name="Pakostova E."/>
            <person name="Johnson D.B."/>
            <person name="Holmes D.S."/>
        </authorList>
    </citation>
    <scope>NUCLEOTIDE SEQUENCE</scope>
    <source>
        <strain evidence="2">S0AB</strain>
    </source>
</reference>
<keyword evidence="3" id="KW-1185">Reference proteome</keyword>
<dbReference type="Pfam" id="PF02441">
    <property type="entry name" value="Flavoprotein"/>
    <property type="match status" value="1"/>
</dbReference>
<dbReference type="NCBIfam" id="TIGR02852">
    <property type="entry name" value="spore_dpaB"/>
    <property type="match status" value="1"/>
</dbReference>
<dbReference type="GO" id="GO:0016491">
    <property type="term" value="F:oxidoreductase activity"/>
    <property type="evidence" value="ECO:0007669"/>
    <property type="project" value="UniProtKB-KW"/>
</dbReference>
<dbReference type="Proteomes" id="UP001139263">
    <property type="component" value="Unassembled WGS sequence"/>
</dbReference>
<dbReference type="NCBIfam" id="NF006161">
    <property type="entry name" value="PRK08305.1"/>
    <property type="match status" value="1"/>
</dbReference>
<protein>
    <submittedName>
        <fullName evidence="2">Dipicolinate synthase subunit B</fullName>
        <ecNumber evidence="2">1.3.1.-</ecNumber>
    </submittedName>
</protein>
<dbReference type="Gene3D" id="3.40.50.1950">
    <property type="entry name" value="Flavin prenyltransferase-like"/>
    <property type="match status" value="1"/>
</dbReference>
<dbReference type="InterPro" id="IPR014214">
    <property type="entry name" value="Dipicolinic_acid_synth_B"/>
</dbReference>
<dbReference type="InterPro" id="IPR003382">
    <property type="entry name" value="Flavoprotein"/>
</dbReference>
<dbReference type="RefSeq" id="WP_241714172.1">
    <property type="nucleotide sequence ID" value="NZ_JALBUF010000005.1"/>
</dbReference>
<dbReference type="SUPFAM" id="SSF52507">
    <property type="entry name" value="Homo-oligomeric flavin-containing Cys decarboxylases, HFCD"/>
    <property type="match status" value="1"/>
</dbReference>
<dbReference type="AlphaFoldDB" id="A0A9X2ABZ3"/>
<dbReference type="EC" id="1.3.1.-" evidence="2"/>
<dbReference type="InterPro" id="IPR036551">
    <property type="entry name" value="Flavin_trans-like"/>
</dbReference>
<feature type="domain" description="Flavoprotein" evidence="1">
    <location>
        <begin position="6"/>
        <end position="171"/>
    </location>
</feature>
<keyword evidence="2" id="KW-0560">Oxidoreductase</keyword>
<evidence type="ECO:0000313" key="2">
    <source>
        <dbReference type="EMBL" id="MCI0183638.1"/>
    </source>
</evidence>
<dbReference type="PIRSF" id="PIRSF001390">
    <property type="entry name" value="Dipicolinate_synth_subunit_B"/>
    <property type="match status" value="1"/>
</dbReference>
<evidence type="ECO:0000313" key="3">
    <source>
        <dbReference type="Proteomes" id="UP001139263"/>
    </source>
</evidence>
<comment type="caution">
    <text evidence="2">The sequence shown here is derived from an EMBL/GenBank/DDBJ whole genome shotgun (WGS) entry which is preliminary data.</text>
</comment>
<dbReference type="EMBL" id="JALBUF010000005">
    <property type="protein sequence ID" value="MCI0183638.1"/>
    <property type="molecule type" value="Genomic_DNA"/>
</dbReference>
<name>A0A9X2ABZ3_9BACL</name>
<evidence type="ECO:0000259" key="1">
    <source>
        <dbReference type="Pfam" id="PF02441"/>
    </source>
</evidence>
<organism evidence="2 3">
    <name type="scientific">Sulfoacidibacillus ferrooxidans</name>
    <dbReference type="NCBI Taxonomy" id="2005001"/>
    <lineage>
        <taxon>Bacteria</taxon>
        <taxon>Bacillati</taxon>
        <taxon>Bacillota</taxon>
        <taxon>Bacilli</taxon>
        <taxon>Bacillales</taxon>
        <taxon>Alicyclobacillaceae</taxon>
        <taxon>Sulfoacidibacillus</taxon>
    </lineage>
</organism>
<proteinExistence type="predicted"/>